<evidence type="ECO:0000313" key="3">
    <source>
        <dbReference type="Proteomes" id="UP000598297"/>
    </source>
</evidence>
<dbReference type="InterPro" id="IPR056507">
    <property type="entry name" value="wHTH-HSP90_Na-assoc"/>
</dbReference>
<protein>
    <recommendedName>
        <fullName evidence="1">wHTH-Hsp90 Na associated domain-containing protein</fullName>
    </recommendedName>
</protein>
<dbReference type="EMBL" id="JAAAHS010000690">
    <property type="protein sequence ID" value="NBE57003.1"/>
    <property type="molecule type" value="Genomic_DNA"/>
</dbReference>
<comment type="caution">
    <text evidence="2">The sequence shown here is derived from an EMBL/GenBank/DDBJ whole genome shotgun (WGS) entry which is preliminary data.</text>
</comment>
<gene>
    <name evidence="2" type="ORF">GUY60_37460</name>
</gene>
<evidence type="ECO:0000313" key="2">
    <source>
        <dbReference type="EMBL" id="NBE57003.1"/>
    </source>
</evidence>
<organism evidence="2 3">
    <name type="scientific">Streptomyces boluensis</name>
    <dbReference type="NCBI Taxonomy" id="1775135"/>
    <lineage>
        <taxon>Bacteria</taxon>
        <taxon>Bacillati</taxon>
        <taxon>Actinomycetota</taxon>
        <taxon>Actinomycetes</taxon>
        <taxon>Kitasatosporales</taxon>
        <taxon>Streptomycetaceae</taxon>
        <taxon>Streptomyces</taxon>
    </lineage>
</organism>
<name>A0A964UX01_9ACTN</name>
<keyword evidence="3" id="KW-1185">Reference proteome</keyword>
<dbReference type="Pfam" id="PF24410">
    <property type="entry name" value="wHTH-HSP90_Na-assoc"/>
    <property type="match status" value="1"/>
</dbReference>
<dbReference type="RefSeq" id="WP_161705961.1">
    <property type="nucleotide sequence ID" value="NZ_JAAAHS010000690.1"/>
</dbReference>
<accession>A0A964UX01</accession>
<sequence>MKLPRTAQPARGSGMWWTDGPGAVLVDGIYATRTLFGRVVDLCGDQQATLSVDRRTLRSHDHDLVHDRSMGAIDELLESSGTLNPAWLGHLWSEDATLAEAILVEAARRQVTWSLDHWQLDVARTGLFEPDLLLLPTATGQFHDPAQTDRLATLLILCMPEPVLRWRLRTLLGIDFDAPEPTATPTDTTLLITRRLYMWPRSVYTLTEHAFPPVYGMPARRNRSFQIDDPAVELLHALLPWLGSTPVTDTEVLDAAHRASLPVSQTADRLRAIGYELDIDPELAHIGQVDLPLLCLNRPVRSTPPVWLPRGGWVPLAHLYTQERPALAAERLARLGYRVPDVPTPLPEQHADLPAESRDALTFLPPPEEASVPGSEHEARSITVRKRLHIGGRGFEHTTRHLEALGFHVRVIEQSVLVTDYDNTPPRRSDSPLPTPAALRAIAEILNTSEEEVRETFHENDIPCPPEGAPTHDLT</sequence>
<feature type="non-terminal residue" evidence="2">
    <location>
        <position position="475"/>
    </location>
</feature>
<dbReference type="OrthoDB" id="9802640at2"/>
<reference evidence="2" key="1">
    <citation type="submission" date="2020-01" db="EMBL/GenBank/DDBJ databases">
        <title>Whole-genome analyses of novel actinobacteria.</title>
        <authorList>
            <person name="Sahin N."/>
        </authorList>
    </citation>
    <scope>NUCLEOTIDE SEQUENCE</scope>
    <source>
        <strain evidence="2">YC537</strain>
    </source>
</reference>
<dbReference type="AlphaFoldDB" id="A0A964UX01"/>
<proteinExistence type="predicted"/>
<feature type="domain" description="wHTH-Hsp90 Na associated" evidence="1">
    <location>
        <begin position="238"/>
        <end position="275"/>
    </location>
</feature>
<evidence type="ECO:0000259" key="1">
    <source>
        <dbReference type="Pfam" id="PF24410"/>
    </source>
</evidence>
<dbReference type="Proteomes" id="UP000598297">
    <property type="component" value="Unassembled WGS sequence"/>
</dbReference>